<gene>
    <name evidence="2" type="ORF">ACFOEN_08540</name>
</gene>
<comment type="caution">
    <text evidence="2">The sequence shown here is derived from an EMBL/GenBank/DDBJ whole genome shotgun (WGS) entry which is preliminary data.</text>
</comment>
<evidence type="ECO:0000313" key="2">
    <source>
        <dbReference type="EMBL" id="MFC3147688.1"/>
    </source>
</evidence>
<dbReference type="GO" id="GO:0016787">
    <property type="term" value="F:hydrolase activity"/>
    <property type="evidence" value="ECO:0007669"/>
    <property type="project" value="UniProtKB-KW"/>
</dbReference>
<dbReference type="EMBL" id="JBHRTI010000004">
    <property type="protein sequence ID" value="MFC3147688.1"/>
    <property type="molecule type" value="Genomic_DNA"/>
</dbReference>
<proteinExistence type="predicted"/>
<dbReference type="SUPFAM" id="SSF53474">
    <property type="entry name" value="alpha/beta-Hydrolases"/>
    <property type="match status" value="1"/>
</dbReference>
<evidence type="ECO:0000313" key="3">
    <source>
        <dbReference type="Proteomes" id="UP001595556"/>
    </source>
</evidence>
<dbReference type="Pfam" id="PF00561">
    <property type="entry name" value="Abhydrolase_1"/>
    <property type="match status" value="1"/>
</dbReference>
<dbReference type="InterPro" id="IPR029058">
    <property type="entry name" value="AB_hydrolase_fold"/>
</dbReference>
<dbReference type="InterPro" id="IPR000073">
    <property type="entry name" value="AB_hydrolase_1"/>
</dbReference>
<keyword evidence="3" id="KW-1185">Reference proteome</keyword>
<protein>
    <submittedName>
        <fullName evidence="2">Alpha/beta fold hydrolase</fullName>
    </submittedName>
</protein>
<name>A0ABV7H4J7_9BURK</name>
<dbReference type="InterPro" id="IPR050471">
    <property type="entry name" value="AB_hydrolase"/>
</dbReference>
<feature type="domain" description="AB hydrolase-1" evidence="1">
    <location>
        <begin position="22"/>
        <end position="273"/>
    </location>
</feature>
<accession>A0ABV7H4J7</accession>
<sequence length="289" mass="30531">MKVRANGVELEVEIDGPAHGTPVLLIMGLGMQLTAWPPALVKSLVDHGCRVIRFDNRDIGLSQRFDHLPTPAIGWSAVRHALGLKVAAPYTLNDMAADAIGLMDALGIERAHVCGVSMGGMIAQLVAARQPQRIQHLALMLTTSGARGLPGPTLKARAALLARPRGRGEDAMVAHGVKVLSAIASPGYPPDPVELESRVRAAYHRSFRPRGFTRQLLAIAASPDRSPLLTQIQAPTRILHGSADPLVPAACARDLAAKIPRAQLSVIDGMGHDLPVALVPRFAGAILGA</sequence>
<dbReference type="Gene3D" id="3.40.50.1820">
    <property type="entry name" value="alpha/beta hydrolase"/>
    <property type="match status" value="1"/>
</dbReference>
<dbReference type="Proteomes" id="UP001595556">
    <property type="component" value="Unassembled WGS sequence"/>
</dbReference>
<reference evidence="3" key="1">
    <citation type="journal article" date="2019" name="Int. J. Syst. Evol. Microbiol.">
        <title>The Global Catalogue of Microorganisms (GCM) 10K type strain sequencing project: providing services to taxonomists for standard genome sequencing and annotation.</title>
        <authorList>
            <consortium name="The Broad Institute Genomics Platform"/>
            <consortium name="The Broad Institute Genome Sequencing Center for Infectious Disease"/>
            <person name="Wu L."/>
            <person name="Ma J."/>
        </authorList>
    </citation>
    <scope>NUCLEOTIDE SEQUENCE [LARGE SCALE GENOMIC DNA]</scope>
    <source>
        <strain evidence="3">KCTC 52168</strain>
    </source>
</reference>
<keyword evidence="2" id="KW-0378">Hydrolase</keyword>
<dbReference type="PANTHER" id="PTHR43433:SF5">
    <property type="entry name" value="AB HYDROLASE-1 DOMAIN-CONTAINING PROTEIN"/>
    <property type="match status" value="1"/>
</dbReference>
<evidence type="ECO:0000259" key="1">
    <source>
        <dbReference type="Pfam" id="PF00561"/>
    </source>
</evidence>
<organism evidence="2 3">
    <name type="scientific">Piscinibacterium candidicorallinum</name>
    <dbReference type="NCBI Taxonomy" id="1793872"/>
    <lineage>
        <taxon>Bacteria</taxon>
        <taxon>Pseudomonadati</taxon>
        <taxon>Pseudomonadota</taxon>
        <taxon>Betaproteobacteria</taxon>
        <taxon>Burkholderiales</taxon>
        <taxon>Piscinibacterium</taxon>
    </lineage>
</organism>
<dbReference type="PANTHER" id="PTHR43433">
    <property type="entry name" value="HYDROLASE, ALPHA/BETA FOLD FAMILY PROTEIN"/>
    <property type="match status" value="1"/>
</dbReference>
<dbReference type="RefSeq" id="WP_377302992.1">
    <property type="nucleotide sequence ID" value="NZ_CP180191.1"/>
</dbReference>